<sequence>MLSLRLTPLLNLSLSMRRLLPGGESPTKYIGVILFSTTIANLMDITLLDPTANTYQIQPYDSAATTQCIYGSSTDNGQVFGAICVTNGT</sequence>
<name>A0A6A4GZI9_9AGAR</name>
<proteinExistence type="predicted"/>
<evidence type="ECO:0000313" key="1">
    <source>
        <dbReference type="EMBL" id="KAE9390407.1"/>
    </source>
</evidence>
<reference evidence="1" key="1">
    <citation type="journal article" date="2019" name="Environ. Microbiol.">
        <title>Fungal ecological strategies reflected in gene transcription - a case study of two litter decomposers.</title>
        <authorList>
            <person name="Barbi F."/>
            <person name="Kohler A."/>
            <person name="Barry K."/>
            <person name="Baskaran P."/>
            <person name="Daum C."/>
            <person name="Fauchery L."/>
            <person name="Ihrmark K."/>
            <person name="Kuo A."/>
            <person name="LaButti K."/>
            <person name="Lipzen A."/>
            <person name="Morin E."/>
            <person name="Grigoriev I.V."/>
            <person name="Henrissat B."/>
            <person name="Lindahl B."/>
            <person name="Martin F."/>
        </authorList>
    </citation>
    <scope>NUCLEOTIDE SEQUENCE</scope>
    <source>
        <strain evidence="1">JB14</strain>
    </source>
</reference>
<dbReference type="AlphaFoldDB" id="A0A6A4GZI9"/>
<evidence type="ECO:0000313" key="2">
    <source>
        <dbReference type="Proteomes" id="UP000799118"/>
    </source>
</evidence>
<organism evidence="1 2">
    <name type="scientific">Gymnopus androsaceus JB14</name>
    <dbReference type="NCBI Taxonomy" id="1447944"/>
    <lineage>
        <taxon>Eukaryota</taxon>
        <taxon>Fungi</taxon>
        <taxon>Dikarya</taxon>
        <taxon>Basidiomycota</taxon>
        <taxon>Agaricomycotina</taxon>
        <taxon>Agaricomycetes</taxon>
        <taxon>Agaricomycetidae</taxon>
        <taxon>Agaricales</taxon>
        <taxon>Marasmiineae</taxon>
        <taxon>Omphalotaceae</taxon>
        <taxon>Gymnopus</taxon>
    </lineage>
</organism>
<dbReference type="Proteomes" id="UP000799118">
    <property type="component" value="Unassembled WGS sequence"/>
</dbReference>
<accession>A0A6A4GZI9</accession>
<gene>
    <name evidence="1" type="ORF">BT96DRAFT_1024581</name>
</gene>
<dbReference type="EMBL" id="ML769659">
    <property type="protein sequence ID" value="KAE9390407.1"/>
    <property type="molecule type" value="Genomic_DNA"/>
</dbReference>
<keyword evidence="2" id="KW-1185">Reference proteome</keyword>
<protein>
    <submittedName>
        <fullName evidence="1">Uncharacterized protein</fullName>
    </submittedName>
</protein>